<accession>A0A1G8NLA0</accession>
<feature type="transmembrane region" description="Helical" evidence="1">
    <location>
        <begin position="205"/>
        <end position="225"/>
    </location>
</feature>
<dbReference type="RefSeq" id="WP_242656727.1">
    <property type="nucleotide sequence ID" value="NZ_FNEJ01000010.1"/>
</dbReference>
<dbReference type="InterPro" id="IPR002656">
    <property type="entry name" value="Acyl_transf_3_dom"/>
</dbReference>
<dbReference type="GO" id="GO:0016020">
    <property type="term" value="C:membrane"/>
    <property type="evidence" value="ECO:0007669"/>
    <property type="project" value="TreeGrafter"/>
</dbReference>
<dbReference type="InterPro" id="IPR050879">
    <property type="entry name" value="Acyltransferase_3"/>
</dbReference>
<evidence type="ECO:0000313" key="4">
    <source>
        <dbReference type="EMBL" id="SDI80932.1"/>
    </source>
</evidence>
<gene>
    <name evidence="4" type="ORF">SAMN04487993_1010127</name>
</gene>
<keyword evidence="5" id="KW-1185">Reference proteome</keyword>
<keyword evidence="4" id="KW-0378">Hydrolase</keyword>
<feature type="transmembrane region" description="Helical" evidence="1">
    <location>
        <begin position="237"/>
        <end position="255"/>
    </location>
</feature>
<evidence type="ECO:0000313" key="5">
    <source>
        <dbReference type="Proteomes" id="UP000199093"/>
    </source>
</evidence>
<feature type="transmembrane region" description="Helical" evidence="1">
    <location>
        <begin position="154"/>
        <end position="173"/>
    </location>
</feature>
<sequence length="685" mass="74491">MTRPRQTPSATPDMAPAPLPYRSDIDGLRAIAVLAVVVYHFGFPGLPGGFTGVDVFFVISGFLIGGILWREREAMGRIRLGRFYLRRFRRLAPAFFVMALVTTALASALLLPFEFREFGKTLIAATVYLSNVLFFRQAGYFDAASEDKPLLHTWSLAVEEQFYIVLPLLLLLFARRRGALIWTLALIWAASLAASVLLTPHLPTATFYLFPFRAWELLSGVLLAIWGCETGRRWRGYAALSWLGLGLVAASIILIPAGPQFPGLLALVPVLGTVLLLANGTGRNTVNRALSSPVPVFFGRISYSLYLWHWPVVTLSLYLRGSYSGPLEAALWLALAVGLAWLSWRFVEQPVRHARLPAPALLGGTAAGSALLLALGGWLYLGDGLTSRFRPEVQPHIRASADFLQDWSRCTTPASGPLMGLEVCPIGPEGPPRVLVWGDSHVRAFREGLDQAAQQAGTPGLILWRAGCPPVFGLRKVESAATPAQDLDCTNATLQIRQALPQLPDLTTLLLIGRWSYYATGAGVGLDAQNTIALHPADGPVRIGEAQSDLLAQRIDASVAELLDRFEQIFVLRQPPEIPGYDSRRAAREAAHDGWPLARTPVTRPEVARAEAEARAASAEAPWRALAEAGAVSLIDSWPRLCDATTCHALQGGEGWYFDNNHVTNTAARALHDLFAPVFAADPAS</sequence>
<dbReference type="GO" id="GO:0016747">
    <property type="term" value="F:acyltransferase activity, transferring groups other than amino-acyl groups"/>
    <property type="evidence" value="ECO:0007669"/>
    <property type="project" value="InterPro"/>
</dbReference>
<feature type="domain" description="Acyltransferase 3" evidence="2">
    <location>
        <begin position="24"/>
        <end position="344"/>
    </location>
</feature>
<evidence type="ECO:0000259" key="3">
    <source>
        <dbReference type="Pfam" id="PF19040"/>
    </source>
</evidence>
<feature type="transmembrane region" description="Helical" evidence="1">
    <location>
        <begin position="91"/>
        <end position="113"/>
    </location>
</feature>
<reference evidence="4 5" key="1">
    <citation type="submission" date="2016-10" db="EMBL/GenBank/DDBJ databases">
        <authorList>
            <person name="de Groot N.N."/>
        </authorList>
    </citation>
    <scope>NUCLEOTIDE SEQUENCE [LARGE SCALE GENOMIC DNA]</scope>
    <source>
        <strain evidence="4 5">DSM 26424</strain>
    </source>
</reference>
<dbReference type="PANTHER" id="PTHR23028">
    <property type="entry name" value="ACETYLTRANSFERASE"/>
    <property type="match status" value="1"/>
</dbReference>
<keyword evidence="1" id="KW-0812">Transmembrane</keyword>
<dbReference type="GO" id="GO:0016787">
    <property type="term" value="F:hydrolase activity"/>
    <property type="evidence" value="ECO:0007669"/>
    <property type="project" value="UniProtKB-KW"/>
</dbReference>
<feature type="transmembrane region" description="Helical" evidence="1">
    <location>
        <begin position="329"/>
        <end position="347"/>
    </location>
</feature>
<evidence type="ECO:0000259" key="2">
    <source>
        <dbReference type="Pfam" id="PF01757"/>
    </source>
</evidence>
<protein>
    <submittedName>
        <fullName evidence="4">Peptidoglycan/LPS O-acetylase OafA/YrhL, contains acyltransferase and SGNH-hydrolase domains</fullName>
    </submittedName>
</protein>
<feature type="transmembrane region" description="Helical" evidence="1">
    <location>
        <begin position="49"/>
        <end position="70"/>
    </location>
</feature>
<evidence type="ECO:0000256" key="1">
    <source>
        <dbReference type="SAM" id="Phobius"/>
    </source>
</evidence>
<keyword evidence="1" id="KW-1133">Transmembrane helix</keyword>
<dbReference type="Pfam" id="PF19040">
    <property type="entry name" value="SGNH"/>
    <property type="match status" value="1"/>
</dbReference>
<feature type="transmembrane region" description="Helical" evidence="1">
    <location>
        <begin position="359"/>
        <end position="381"/>
    </location>
</feature>
<feature type="transmembrane region" description="Helical" evidence="1">
    <location>
        <begin position="180"/>
        <end position="199"/>
    </location>
</feature>
<proteinExistence type="predicted"/>
<feature type="transmembrane region" description="Helical" evidence="1">
    <location>
        <begin position="27"/>
        <end position="43"/>
    </location>
</feature>
<dbReference type="EMBL" id="FNEJ01000010">
    <property type="protein sequence ID" value="SDI80932.1"/>
    <property type="molecule type" value="Genomic_DNA"/>
</dbReference>
<dbReference type="AlphaFoldDB" id="A0A1G8NLA0"/>
<dbReference type="STRING" id="555512.SAMN04487993_1010127"/>
<name>A0A1G8NLA0_9RHOB</name>
<dbReference type="Pfam" id="PF01757">
    <property type="entry name" value="Acyl_transf_3"/>
    <property type="match status" value="1"/>
</dbReference>
<dbReference type="InterPro" id="IPR043968">
    <property type="entry name" value="SGNH"/>
</dbReference>
<feature type="transmembrane region" description="Helical" evidence="1">
    <location>
        <begin position="261"/>
        <end position="278"/>
    </location>
</feature>
<feature type="domain" description="SGNH" evidence="3">
    <location>
        <begin position="409"/>
        <end position="677"/>
    </location>
</feature>
<dbReference type="Proteomes" id="UP000199093">
    <property type="component" value="Unassembled WGS sequence"/>
</dbReference>
<keyword evidence="1" id="KW-0472">Membrane</keyword>
<keyword evidence="4" id="KW-0808">Transferase</keyword>
<organism evidence="4 5">
    <name type="scientific">Salipiger marinus</name>
    <dbReference type="NCBI Taxonomy" id="555512"/>
    <lineage>
        <taxon>Bacteria</taxon>
        <taxon>Pseudomonadati</taxon>
        <taxon>Pseudomonadota</taxon>
        <taxon>Alphaproteobacteria</taxon>
        <taxon>Rhodobacterales</taxon>
        <taxon>Roseobacteraceae</taxon>
        <taxon>Salipiger</taxon>
    </lineage>
</organism>
<keyword evidence="4" id="KW-0012">Acyltransferase</keyword>
<dbReference type="GO" id="GO:0009103">
    <property type="term" value="P:lipopolysaccharide biosynthetic process"/>
    <property type="evidence" value="ECO:0007669"/>
    <property type="project" value="TreeGrafter"/>
</dbReference>
<dbReference type="PANTHER" id="PTHR23028:SF53">
    <property type="entry name" value="ACYL_TRANSF_3 DOMAIN-CONTAINING PROTEIN"/>
    <property type="match status" value="1"/>
</dbReference>
<feature type="transmembrane region" description="Helical" evidence="1">
    <location>
        <begin position="290"/>
        <end position="309"/>
    </location>
</feature>